<feature type="domain" description="Glucose-methanol-choline oxidoreductase N-terminal" evidence="6">
    <location>
        <begin position="317"/>
        <end position="331"/>
    </location>
</feature>
<comment type="similarity">
    <text evidence="1 3">Belongs to the GMC oxidoreductase family.</text>
</comment>
<comment type="caution">
    <text evidence="7">The sequence shown here is derived from an EMBL/GenBank/DDBJ whole genome shotgun (WGS) entry which is preliminary data.</text>
</comment>
<comment type="cofactor">
    <cofactor evidence="2">
        <name>FAD</name>
        <dbReference type="ChEBI" id="CHEBI:57692"/>
    </cofactor>
</comment>
<gene>
    <name evidence="7" type="ORF">DMN91_011938</name>
</gene>
<dbReference type="GO" id="GO:0050660">
    <property type="term" value="F:flavin adenine dinucleotide binding"/>
    <property type="evidence" value="ECO:0007669"/>
    <property type="project" value="InterPro"/>
</dbReference>
<dbReference type="AlphaFoldDB" id="A0A3L8D8C9"/>
<dbReference type="Pfam" id="PF00732">
    <property type="entry name" value="GMC_oxred_N"/>
    <property type="match status" value="1"/>
</dbReference>
<keyword evidence="2 3" id="KW-0274">FAD</keyword>
<feature type="transmembrane region" description="Helical" evidence="4">
    <location>
        <begin position="6"/>
        <end position="38"/>
    </location>
</feature>
<dbReference type="PANTHER" id="PTHR11552:SF154">
    <property type="entry name" value="FI04917P"/>
    <property type="match status" value="1"/>
</dbReference>
<reference evidence="7 8" key="1">
    <citation type="journal article" date="2018" name="Genome Res.">
        <title>The genomic architecture and molecular evolution of ant odorant receptors.</title>
        <authorList>
            <person name="McKenzie S.K."/>
            <person name="Kronauer D.J.C."/>
        </authorList>
    </citation>
    <scope>NUCLEOTIDE SEQUENCE [LARGE SCALE GENOMIC DNA]</scope>
    <source>
        <strain evidence="7">Clonal line C1</strain>
    </source>
</reference>
<proteinExistence type="inferred from homology"/>
<dbReference type="PROSITE" id="PS00623">
    <property type="entry name" value="GMC_OXRED_1"/>
    <property type="match status" value="1"/>
</dbReference>
<keyword evidence="3" id="KW-0285">Flavoprotein</keyword>
<protein>
    <recommendedName>
        <fullName evidence="5 6">Glucose-methanol-choline oxidoreductase N-terminal domain-containing protein</fullName>
    </recommendedName>
</protein>
<evidence type="ECO:0000259" key="6">
    <source>
        <dbReference type="PROSITE" id="PS00624"/>
    </source>
</evidence>
<evidence type="ECO:0000256" key="2">
    <source>
        <dbReference type="PIRSR" id="PIRSR000137-2"/>
    </source>
</evidence>
<dbReference type="Gene3D" id="3.50.50.60">
    <property type="entry name" value="FAD/NAD(P)-binding domain"/>
    <property type="match status" value="1"/>
</dbReference>
<dbReference type="Gene3D" id="3.30.560.10">
    <property type="entry name" value="Glucose Oxidase, domain 3"/>
    <property type="match status" value="1"/>
</dbReference>
<dbReference type="GO" id="GO:0016614">
    <property type="term" value="F:oxidoreductase activity, acting on CH-OH group of donors"/>
    <property type="evidence" value="ECO:0007669"/>
    <property type="project" value="InterPro"/>
</dbReference>
<dbReference type="PROSITE" id="PS00624">
    <property type="entry name" value="GMC_OXRED_2"/>
    <property type="match status" value="1"/>
</dbReference>
<dbReference type="InterPro" id="IPR012132">
    <property type="entry name" value="GMC_OxRdtase"/>
</dbReference>
<keyword evidence="4" id="KW-1133">Transmembrane helix</keyword>
<evidence type="ECO:0000313" key="8">
    <source>
        <dbReference type="Proteomes" id="UP000279307"/>
    </source>
</evidence>
<dbReference type="InterPro" id="IPR036188">
    <property type="entry name" value="FAD/NAD-bd_sf"/>
</dbReference>
<feature type="binding site" evidence="2">
    <location>
        <position position="280"/>
    </location>
    <ligand>
        <name>FAD</name>
        <dbReference type="ChEBI" id="CHEBI:57692"/>
    </ligand>
</feature>
<dbReference type="Proteomes" id="UP000279307">
    <property type="component" value="Chromosome 12"/>
</dbReference>
<feature type="domain" description="Glucose-methanol-choline oxidoreductase N-terminal" evidence="5">
    <location>
        <begin position="138"/>
        <end position="161"/>
    </location>
</feature>
<name>A0A3L8D8C9_OOCBI</name>
<keyword evidence="4" id="KW-0472">Membrane</keyword>
<dbReference type="EMBL" id="QOIP01000012">
    <property type="protein sequence ID" value="RLU16178.1"/>
    <property type="molecule type" value="Genomic_DNA"/>
</dbReference>
<evidence type="ECO:0000259" key="5">
    <source>
        <dbReference type="PROSITE" id="PS00623"/>
    </source>
</evidence>
<organism evidence="7 8">
    <name type="scientific">Ooceraea biroi</name>
    <name type="common">Clonal raider ant</name>
    <name type="synonym">Cerapachys biroi</name>
    <dbReference type="NCBI Taxonomy" id="2015173"/>
    <lineage>
        <taxon>Eukaryota</taxon>
        <taxon>Metazoa</taxon>
        <taxon>Ecdysozoa</taxon>
        <taxon>Arthropoda</taxon>
        <taxon>Hexapoda</taxon>
        <taxon>Insecta</taxon>
        <taxon>Pterygota</taxon>
        <taxon>Neoptera</taxon>
        <taxon>Endopterygota</taxon>
        <taxon>Hymenoptera</taxon>
        <taxon>Apocrita</taxon>
        <taxon>Aculeata</taxon>
        <taxon>Formicoidea</taxon>
        <taxon>Formicidae</taxon>
        <taxon>Dorylinae</taxon>
        <taxon>Ooceraea</taxon>
    </lineage>
</organism>
<evidence type="ECO:0000256" key="1">
    <source>
        <dbReference type="ARBA" id="ARBA00010790"/>
    </source>
</evidence>
<dbReference type="OrthoDB" id="269227at2759"/>
<dbReference type="PANTHER" id="PTHR11552">
    <property type="entry name" value="GLUCOSE-METHANOL-CHOLINE GMC OXIDOREDUCTASE"/>
    <property type="match status" value="1"/>
</dbReference>
<dbReference type="Pfam" id="PF05199">
    <property type="entry name" value="GMC_oxred_C"/>
    <property type="match status" value="1"/>
</dbReference>
<keyword evidence="4" id="KW-0812">Transmembrane</keyword>
<dbReference type="SUPFAM" id="SSF54373">
    <property type="entry name" value="FAD-linked reductases, C-terminal domain"/>
    <property type="match status" value="1"/>
</dbReference>
<dbReference type="InterPro" id="IPR007867">
    <property type="entry name" value="GMC_OxRtase_C"/>
</dbReference>
<accession>A0A3L8D8C9</accession>
<evidence type="ECO:0000256" key="3">
    <source>
        <dbReference type="RuleBase" id="RU003968"/>
    </source>
</evidence>
<dbReference type="InterPro" id="IPR000172">
    <property type="entry name" value="GMC_OxRdtase_N"/>
</dbReference>
<dbReference type="SUPFAM" id="SSF51905">
    <property type="entry name" value="FAD/NAD(P)-binding domain"/>
    <property type="match status" value="1"/>
</dbReference>
<dbReference type="PIRSF" id="PIRSF000137">
    <property type="entry name" value="Alcohol_oxidase"/>
    <property type="match status" value="1"/>
</dbReference>
<evidence type="ECO:0000256" key="4">
    <source>
        <dbReference type="SAM" id="Phobius"/>
    </source>
</evidence>
<sequence length="624" mass="69718">MSITAIIGAAIKAATILLGIGISKVTIIPALIIALAYFNYDLMDPENHPRVTRDLRKEYDFIVIGGGSAGSVIVNRLTENSEWNVLLLEAGGHETEITDVPILSLYLHKSKVDWKYRTQPQDSACLAMIDHRCCWTRGKILGGSSVLNTMLYIRGNRRDFDHWESYGNPGWGYEDVLPYFKKSQDQRNPYLTKGKNAKYHGTGGYLTVQDSPYVTPLGVAFLQAGEEMGYDIRDINGEQQTGFALFQYTMRRGARCSTAKAFVRPIQLRKNFHLSLWSHVTRVLIDPQKKKAYGVEFIRDGREEIVYAKKEVILSAGAINSPQLLMLSGVGPRVHLEQLGIPVVQDLPGVGQNLQDHIAVGGLIFPIDYEVSIVIHRMVNINSALRYAVTEDGPLTSSIGLEAVGFISTKYANQSDDYPDIEFMLTSSATTSDGGSHVKNAHCLKDSFYQDTFKKIENEDVFGVFPMILRPKSRGYIRLKSKNPLDNPLLYHNYLTHPDDVAVLREGVKAAIAFGETNSMKRFGARFHDKPIPDCKHLPLYTDEYWNCLVRHYTMTIYHMSCTAKMGPANDPMAVVDPTLKVYGIDNLRVIDASIMPTITSGNINAVVIMIGEKGADLIKARWK</sequence>
<evidence type="ECO:0000313" key="7">
    <source>
        <dbReference type="EMBL" id="RLU16178.1"/>
    </source>
</evidence>